<sequence>MSKPRIIYARPGDMIEIRMVCHDDFDLNASDWRKQTYPTSMLLMAVNAYEIAFANPMTRQVSWPSNPSGGDRHGE</sequence>
<reference evidence="1" key="1">
    <citation type="submission" date="2022-09" db="EMBL/GenBank/DDBJ databases">
        <title>Intensive care unit water sources are persistently colonized with multi-drug resistant bacteria and are the site of extensive horizontal gene transfer of antibiotic resistance genes.</title>
        <authorList>
            <person name="Diorio-Toth L."/>
        </authorList>
    </citation>
    <scope>NUCLEOTIDE SEQUENCE</scope>
    <source>
        <strain evidence="1">GD04153</strain>
    </source>
</reference>
<comment type="caution">
    <text evidence="1">The sequence shown here is derived from an EMBL/GenBank/DDBJ whole genome shotgun (WGS) entry which is preliminary data.</text>
</comment>
<proteinExistence type="predicted"/>
<name>A0AA42KN31_9HYPH</name>
<protein>
    <submittedName>
        <fullName evidence="1">Uncharacterized protein</fullName>
    </submittedName>
</protein>
<gene>
    <name evidence="1" type="ORF">N7376_15785</name>
</gene>
<dbReference type="EMBL" id="JAODYY010000007">
    <property type="protein sequence ID" value="MDH0125469.1"/>
    <property type="molecule type" value="Genomic_DNA"/>
</dbReference>
<evidence type="ECO:0000313" key="2">
    <source>
        <dbReference type="Proteomes" id="UP001158087"/>
    </source>
</evidence>
<evidence type="ECO:0000313" key="1">
    <source>
        <dbReference type="EMBL" id="MDH0125469.1"/>
    </source>
</evidence>
<dbReference type="AlphaFoldDB" id="A0AA42KN31"/>
<accession>A0AA42KN31</accession>
<organism evidence="1 2">
    <name type="scientific">Brucella intermedia GD04153</name>
    <dbReference type="NCBI Taxonomy" id="2975438"/>
    <lineage>
        <taxon>Bacteria</taxon>
        <taxon>Pseudomonadati</taxon>
        <taxon>Pseudomonadota</taxon>
        <taxon>Alphaproteobacteria</taxon>
        <taxon>Hyphomicrobiales</taxon>
        <taxon>Brucellaceae</taxon>
        <taxon>Brucella/Ochrobactrum group</taxon>
        <taxon>Brucella</taxon>
    </lineage>
</organism>
<dbReference type="Proteomes" id="UP001158087">
    <property type="component" value="Unassembled WGS sequence"/>
</dbReference>